<evidence type="ECO:0000313" key="3">
    <source>
        <dbReference type="RefSeq" id="XP_022983490.1"/>
    </source>
</evidence>
<evidence type="ECO:0000256" key="1">
    <source>
        <dbReference type="SAM" id="MobiDB-lite"/>
    </source>
</evidence>
<feature type="compositionally biased region" description="Basic residues" evidence="1">
    <location>
        <begin position="164"/>
        <end position="174"/>
    </location>
</feature>
<dbReference type="RefSeq" id="XP_022983490.1">
    <property type="nucleotide sequence ID" value="XM_023127722.1"/>
</dbReference>
<dbReference type="GeneID" id="111482081"/>
<keyword evidence="2" id="KW-1185">Reference proteome</keyword>
<reference evidence="3" key="1">
    <citation type="submission" date="2025-08" db="UniProtKB">
        <authorList>
            <consortium name="RefSeq"/>
        </authorList>
    </citation>
    <scope>IDENTIFICATION</scope>
    <source>
        <tissue evidence="3">Young leaves</tissue>
    </source>
</reference>
<dbReference type="KEGG" id="cmax:111482081"/>
<dbReference type="AlphaFoldDB" id="A0A6J1J600"/>
<sequence length="216" mass="24454">MGCGISKFEPKEVVEAIANCPHNPPRSHKSSTTNCFTSEPKPSVQEGSSSEKQSRKGDGSSWDREVAGEKMVKMSVNVKREKVEEDDRQMETRTQINFEDPNDDQNYRKIFRGGSPSFREYCIGSKSRSRSIGSEDNYEGDHGMWPNERTLNLEKEKKEEKKERRGKGAKKTLLRGKSGEGRTLLSTSRGRHQQQNDKFSSLDDDTSNKQLCARAS</sequence>
<dbReference type="OrthoDB" id="1730382at2759"/>
<evidence type="ECO:0000313" key="2">
    <source>
        <dbReference type="Proteomes" id="UP000504608"/>
    </source>
</evidence>
<feature type="compositionally biased region" description="Low complexity" evidence="1">
    <location>
        <begin position="123"/>
        <end position="134"/>
    </location>
</feature>
<feature type="compositionally biased region" description="Basic and acidic residues" evidence="1">
    <location>
        <begin position="151"/>
        <end position="163"/>
    </location>
</feature>
<protein>
    <submittedName>
        <fullName evidence="3">Uncharacterized protein LOC111482081 isoform X1</fullName>
    </submittedName>
</protein>
<feature type="compositionally biased region" description="Basic and acidic residues" evidence="1">
    <location>
        <begin position="52"/>
        <end position="91"/>
    </location>
</feature>
<accession>A0A6J1J600</accession>
<dbReference type="Proteomes" id="UP000504608">
    <property type="component" value="Unplaced"/>
</dbReference>
<gene>
    <name evidence="3" type="primary">LOC111482081</name>
</gene>
<organism evidence="2 3">
    <name type="scientific">Cucurbita maxima</name>
    <name type="common">Pumpkin</name>
    <name type="synonym">Winter squash</name>
    <dbReference type="NCBI Taxonomy" id="3661"/>
    <lineage>
        <taxon>Eukaryota</taxon>
        <taxon>Viridiplantae</taxon>
        <taxon>Streptophyta</taxon>
        <taxon>Embryophyta</taxon>
        <taxon>Tracheophyta</taxon>
        <taxon>Spermatophyta</taxon>
        <taxon>Magnoliopsida</taxon>
        <taxon>eudicotyledons</taxon>
        <taxon>Gunneridae</taxon>
        <taxon>Pentapetalae</taxon>
        <taxon>rosids</taxon>
        <taxon>fabids</taxon>
        <taxon>Cucurbitales</taxon>
        <taxon>Cucurbitaceae</taxon>
        <taxon>Cucurbiteae</taxon>
        <taxon>Cucurbita</taxon>
    </lineage>
</organism>
<name>A0A6J1J600_CUCMA</name>
<feature type="region of interest" description="Disordered" evidence="1">
    <location>
        <begin position="18"/>
        <end position="216"/>
    </location>
</feature>
<proteinExistence type="predicted"/>